<evidence type="ECO:0000313" key="3">
    <source>
        <dbReference type="Proteomes" id="UP001049518"/>
    </source>
</evidence>
<reference evidence="2" key="1">
    <citation type="submission" date="2020-07" db="EMBL/GenBank/DDBJ databases">
        <authorList>
            <person name="Tarantini F.S."/>
            <person name="Hong K.W."/>
            <person name="Chan K.G."/>
        </authorList>
    </citation>
    <scope>NUCLEOTIDE SEQUENCE</scope>
    <source>
        <strain evidence="2">32-07</strain>
    </source>
</reference>
<name>A0ABX8QYC9_9ACTN</name>
<sequence length="136" mass="14576">MAILGRIPVEFGAVFPHGVFATGPAEPLENFETKRQETDKENGLPVWVVDVYDADPQAGHKASAIRVKVAAQVCPVLPDPSYGPFRPVEFGGLTVTPYVEETGRRPRVAYSFRAREVRPASGGGKATRPSGDKAAA</sequence>
<dbReference type="RefSeq" id="WP_231328662.1">
    <property type="nucleotide sequence ID" value="NZ_CP059572.1"/>
</dbReference>
<keyword evidence="3" id="KW-1185">Reference proteome</keyword>
<protein>
    <submittedName>
        <fullName evidence="2">Plasmid replication, integration and excision activator</fullName>
    </submittedName>
</protein>
<dbReference type="Proteomes" id="UP001049518">
    <property type="component" value="Chromosome"/>
</dbReference>
<evidence type="ECO:0000313" key="2">
    <source>
        <dbReference type="EMBL" id="QXJ22989.1"/>
    </source>
</evidence>
<accession>A0ABX8QYC9</accession>
<feature type="region of interest" description="Disordered" evidence="1">
    <location>
        <begin position="115"/>
        <end position="136"/>
    </location>
</feature>
<dbReference type="EMBL" id="CP059572">
    <property type="protein sequence ID" value="QXJ22989.1"/>
    <property type="molecule type" value="Genomic_DNA"/>
</dbReference>
<evidence type="ECO:0000256" key="1">
    <source>
        <dbReference type="SAM" id="MobiDB-lite"/>
    </source>
</evidence>
<proteinExistence type="predicted"/>
<gene>
    <name evidence="2" type="ORF">AGRA3207_004076</name>
</gene>
<organism evidence="2 3">
    <name type="scientific">Actinomadura graeca</name>
    <dbReference type="NCBI Taxonomy" id="2750812"/>
    <lineage>
        <taxon>Bacteria</taxon>
        <taxon>Bacillati</taxon>
        <taxon>Actinomycetota</taxon>
        <taxon>Actinomycetes</taxon>
        <taxon>Streptosporangiales</taxon>
        <taxon>Thermomonosporaceae</taxon>
        <taxon>Actinomadura</taxon>
    </lineage>
</organism>